<dbReference type="NCBIfam" id="NF009806">
    <property type="entry name" value="PRK13290.1"/>
    <property type="match status" value="1"/>
</dbReference>
<name>A0A964BUP5_9CYAN</name>
<dbReference type="HAMAP" id="MF_01255">
    <property type="entry name" value="Ectoine_synth"/>
    <property type="match status" value="1"/>
</dbReference>
<comment type="pathway">
    <text evidence="1 8">Amine and polyamine biosynthesis; ectoine biosynthesis; L-ectoine from L-aspartate 4-semialdehyde: step 3/3.</text>
</comment>
<dbReference type="PANTHER" id="PTHR39289">
    <property type="match status" value="1"/>
</dbReference>
<comment type="function">
    <text evidence="8">Catalyzes the circularization of gamma-N-acetyl-alpha,gamma-diaminobutyric acid (ADABA) to ectoine (1,4,5,6-tetrahydro-2-methyl-4-pyrimidine carboxylic acid), which is an excellent osmoprotectant.</text>
</comment>
<comment type="catalytic activity">
    <reaction evidence="7 8">
        <text>(2S)-4-acetamido-2-aminobutanoate = L-ectoine + H2O</text>
        <dbReference type="Rhea" id="RHEA:17281"/>
        <dbReference type="ChEBI" id="CHEBI:15377"/>
        <dbReference type="ChEBI" id="CHEBI:58515"/>
        <dbReference type="ChEBI" id="CHEBI:58929"/>
        <dbReference type="EC" id="4.2.1.108"/>
    </reaction>
</comment>
<dbReference type="EC" id="4.2.1.108" evidence="3 8"/>
<dbReference type="InterPro" id="IPR014710">
    <property type="entry name" value="RmlC-like_jellyroll"/>
</dbReference>
<gene>
    <name evidence="8" type="primary">ectC</name>
    <name evidence="9" type="ORF">I4641_21370</name>
</gene>
<evidence type="ECO:0000256" key="7">
    <source>
        <dbReference type="ARBA" id="ARBA00048714"/>
    </source>
</evidence>
<keyword evidence="10" id="KW-1185">Reference proteome</keyword>
<dbReference type="GO" id="GO:0033990">
    <property type="term" value="F:ectoine synthase activity"/>
    <property type="evidence" value="ECO:0007669"/>
    <property type="project" value="UniProtKB-EC"/>
</dbReference>
<accession>A0A964BUP5</accession>
<organism evidence="9 10">
    <name type="scientific">Waterburya agarophytonicola KI4</name>
    <dbReference type="NCBI Taxonomy" id="2874699"/>
    <lineage>
        <taxon>Bacteria</taxon>
        <taxon>Bacillati</taxon>
        <taxon>Cyanobacteriota</taxon>
        <taxon>Cyanophyceae</taxon>
        <taxon>Pleurocapsales</taxon>
        <taxon>Hyellaceae</taxon>
        <taxon>Waterburya</taxon>
        <taxon>Waterburya agarophytonicola</taxon>
    </lineage>
</organism>
<evidence type="ECO:0000256" key="8">
    <source>
        <dbReference type="HAMAP-Rule" id="MF_01255"/>
    </source>
</evidence>
<dbReference type="Proteomes" id="UP000729733">
    <property type="component" value="Unassembled WGS sequence"/>
</dbReference>
<dbReference type="AlphaFoldDB" id="A0A964BUP5"/>
<dbReference type="InterPro" id="IPR011051">
    <property type="entry name" value="RmlC_Cupin_sf"/>
</dbReference>
<dbReference type="InterPro" id="IPR010462">
    <property type="entry name" value="Ectoine_synth"/>
</dbReference>
<protein>
    <recommendedName>
        <fullName evidence="4 8">L-ectoine synthase</fullName>
        <ecNumber evidence="3 8">4.2.1.108</ecNumber>
    </recommendedName>
    <alternativeName>
        <fullName evidence="6 8">N-acetyldiaminobutyrate dehydratase</fullName>
    </alternativeName>
</protein>
<dbReference type="Gene3D" id="2.60.120.10">
    <property type="entry name" value="Jelly Rolls"/>
    <property type="match status" value="1"/>
</dbReference>
<evidence type="ECO:0000256" key="5">
    <source>
        <dbReference type="ARBA" id="ARBA00023239"/>
    </source>
</evidence>
<comment type="similarity">
    <text evidence="2 8">Belongs to the ectoine synthase family.</text>
</comment>
<evidence type="ECO:0000313" key="10">
    <source>
        <dbReference type="Proteomes" id="UP000729733"/>
    </source>
</evidence>
<proteinExistence type="inferred from homology"/>
<dbReference type="GO" id="GO:0019491">
    <property type="term" value="P:ectoine biosynthetic process"/>
    <property type="evidence" value="ECO:0007669"/>
    <property type="project" value="UniProtKB-UniRule"/>
</dbReference>
<comment type="caution">
    <text evidence="9">The sequence shown here is derived from an EMBL/GenBank/DDBJ whole genome shotgun (WGS) entry which is preliminary data.</text>
</comment>
<dbReference type="PANTHER" id="PTHR39289:SF1">
    <property type="entry name" value="L-ECTOINE SYNTHASE"/>
    <property type="match status" value="1"/>
</dbReference>
<evidence type="ECO:0000256" key="3">
    <source>
        <dbReference type="ARBA" id="ARBA00013192"/>
    </source>
</evidence>
<dbReference type="SUPFAM" id="SSF51182">
    <property type="entry name" value="RmlC-like cupins"/>
    <property type="match status" value="1"/>
</dbReference>
<evidence type="ECO:0000256" key="6">
    <source>
        <dbReference type="ARBA" id="ARBA00033271"/>
    </source>
</evidence>
<evidence type="ECO:0000256" key="2">
    <source>
        <dbReference type="ARBA" id="ARBA00009637"/>
    </source>
</evidence>
<evidence type="ECO:0000256" key="4">
    <source>
        <dbReference type="ARBA" id="ARBA00019707"/>
    </source>
</evidence>
<dbReference type="CDD" id="cd06978">
    <property type="entry name" value="cupin_EctC"/>
    <property type="match status" value="1"/>
</dbReference>
<keyword evidence="5 8" id="KW-0456">Lyase</keyword>
<dbReference type="RefSeq" id="WP_229642613.1">
    <property type="nucleotide sequence ID" value="NZ_JADWDC010000089.1"/>
</dbReference>
<dbReference type="EMBL" id="JADWDC010000089">
    <property type="protein sequence ID" value="MCC0179514.1"/>
    <property type="molecule type" value="Genomic_DNA"/>
</dbReference>
<dbReference type="Pfam" id="PF06339">
    <property type="entry name" value="Ectoine_synth"/>
    <property type="match status" value="1"/>
</dbReference>
<sequence length="126" mass="14121">MIIRNLEQLVGTERDVAWGNGQSRRFLTESDGMGYTLTDTIIDAGSESLLQYKNHKETCYCIQGVGEIEDMDGTIHPITVGIMYALDQNDKHYLRATTKMRLVCVFSPPLKGNESHKLTSDGESSY</sequence>
<evidence type="ECO:0000256" key="1">
    <source>
        <dbReference type="ARBA" id="ARBA00005181"/>
    </source>
</evidence>
<reference evidence="9" key="1">
    <citation type="journal article" date="2021" name="Antonie Van Leeuwenhoek">
        <title>Draft genome and description of Waterburya agarophytonicola gen. nov. sp. nov. (Pleurocapsales, Cyanobacteria): a seaweed symbiont.</title>
        <authorList>
            <person name="Bonthond G."/>
            <person name="Shalygin S."/>
            <person name="Bayer T."/>
            <person name="Weinberger F."/>
        </authorList>
    </citation>
    <scope>NUCLEOTIDE SEQUENCE</scope>
    <source>
        <strain evidence="9">KI4</strain>
    </source>
</reference>
<evidence type="ECO:0000313" key="9">
    <source>
        <dbReference type="EMBL" id="MCC0179514.1"/>
    </source>
</evidence>